<comment type="caution">
    <text evidence="2">The sequence shown here is derived from an EMBL/GenBank/DDBJ whole genome shotgun (WGS) entry which is preliminary data.</text>
</comment>
<dbReference type="Proteomes" id="UP000288805">
    <property type="component" value="Unassembled WGS sequence"/>
</dbReference>
<evidence type="ECO:0000313" key="3">
    <source>
        <dbReference type="Proteomes" id="UP000288805"/>
    </source>
</evidence>
<keyword evidence="1" id="KW-0472">Membrane</keyword>
<name>A0A438DMD3_VITVI</name>
<evidence type="ECO:0000313" key="2">
    <source>
        <dbReference type="EMBL" id="RVW36606.1"/>
    </source>
</evidence>
<dbReference type="EMBL" id="QGNW01001568">
    <property type="protein sequence ID" value="RVW36606.1"/>
    <property type="molecule type" value="Genomic_DNA"/>
</dbReference>
<dbReference type="AlphaFoldDB" id="A0A438DMD3"/>
<protein>
    <recommendedName>
        <fullName evidence="4">Reverse transcriptase zinc-binding domain-containing protein</fullName>
    </recommendedName>
</protein>
<reference evidence="2 3" key="1">
    <citation type="journal article" date="2018" name="PLoS Genet.">
        <title>Population sequencing reveals clonal diversity and ancestral inbreeding in the grapevine cultivar Chardonnay.</title>
        <authorList>
            <person name="Roach M.J."/>
            <person name="Johnson D.L."/>
            <person name="Bohlmann J."/>
            <person name="van Vuuren H.J."/>
            <person name="Jones S.J."/>
            <person name="Pretorius I.S."/>
            <person name="Schmidt S.A."/>
            <person name="Borneman A.R."/>
        </authorList>
    </citation>
    <scope>NUCLEOTIDE SEQUENCE [LARGE SCALE GENOMIC DNA]</scope>
    <source>
        <strain evidence="3">cv. Chardonnay</strain>
        <tissue evidence="2">Leaf</tissue>
    </source>
</reference>
<keyword evidence="1" id="KW-0812">Transmembrane</keyword>
<proteinExistence type="predicted"/>
<evidence type="ECO:0000256" key="1">
    <source>
        <dbReference type="SAM" id="Phobius"/>
    </source>
</evidence>
<evidence type="ECO:0008006" key="4">
    <source>
        <dbReference type="Google" id="ProtNLM"/>
    </source>
</evidence>
<feature type="transmembrane region" description="Helical" evidence="1">
    <location>
        <begin position="31"/>
        <end position="50"/>
    </location>
</feature>
<gene>
    <name evidence="2" type="ORF">CK203_072835</name>
</gene>
<sequence>MVWGCGKPLEGNGRAFKLIKMVGCQKLGRRVGRWVVGVLAFQGIFMIGGWEKWSLCFGSFNLWLAPSDPFPWSFIWRSWTPMRVRMLWNVIFALFGVHWVLHSSMKGNLLGWHGSFVGKRREKAWKAAHLCLMWTLWKERNVRAFNDVERGWLSSHFAA</sequence>
<accession>A0A438DMD3</accession>
<organism evidence="2 3">
    <name type="scientific">Vitis vinifera</name>
    <name type="common">Grape</name>
    <dbReference type="NCBI Taxonomy" id="29760"/>
    <lineage>
        <taxon>Eukaryota</taxon>
        <taxon>Viridiplantae</taxon>
        <taxon>Streptophyta</taxon>
        <taxon>Embryophyta</taxon>
        <taxon>Tracheophyta</taxon>
        <taxon>Spermatophyta</taxon>
        <taxon>Magnoliopsida</taxon>
        <taxon>eudicotyledons</taxon>
        <taxon>Gunneridae</taxon>
        <taxon>Pentapetalae</taxon>
        <taxon>rosids</taxon>
        <taxon>Vitales</taxon>
        <taxon>Vitaceae</taxon>
        <taxon>Viteae</taxon>
        <taxon>Vitis</taxon>
    </lineage>
</organism>
<feature type="transmembrane region" description="Helical" evidence="1">
    <location>
        <begin position="82"/>
        <end position="101"/>
    </location>
</feature>
<keyword evidence="1" id="KW-1133">Transmembrane helix</keyword>